<comment type="caution">
    <text evidence="1">The sequence shown here is derived from an EMBL/GenBank/DDBJ whole genome shotgun (WGS) entry which is preliminary data.</text>
</comment>
<evidence type="ECO:0000313" key="2">
    <source>
        <dbReference type="Proteomes" id="UP000886520"/>
    </source>
</evidence>
<sequence length="130" mass="14466">MRAGSVHDHYGSSKTEAPVTCKRTNMLIAELEPMRRLAYAFSCHAEPLVISFLSEVAARSRPTAGRMCPTSQLAQAPPLTNSANRFLRQHSCNAKILHERCAVCDRMQNFKRQTPANCVTYGQRPCVTEA</sequence>
<dbReference type="AlphaFoldDB" id="A0A9D4UAL2"/>
<accession>A0A9D4UAL2</accession>
<reference evidence="1" key="1">
    <citation type="submission" date="2021-01" db="EMBL/GenBank/DDBJ databases">
        <title>Adiantum capillus-veneris genome.</title>
        <authorList>
            <person name="Fang Y."/>
            <person name="Liao Q."/>
        </authorList>
    </citation>
    <scope>NUCLEOTIDE SEQUENCE</scope>
    <source>
        <strain evidence="1">H3</strain>
        <tissue evidence="1">Leaf</tissue>
    </source>
</reference>
<organism evidence="1 2">
    <name type="scientific">Adiantum capillus-veneris</name>
    <name type="common">Maidenhair fern</name>
    <dbReference type="NCBI Taxonomy" id="13818"/>
    <lineage>
        <taxon>Eukaryota</taxon>
        <taxon>Viridiplantae</taxon>
        <taxon>Streptophyta</taxon>
        <taxon>Embryophyta</taxon>
        <taxon>Tracheophyta</taxon>
        <taxon>Polypodiopsida</taxon>
        <taxon>Polypodiidae</taxon>
        <taxon>Polypodiales</taxon>
        <taxon>Pteridineae</taxon>
        <taxon>Pteridaceae</taxon>
        <taxon>Vittarioideae</taxon>
        <taxon>Adiantum</taxon>
    </lineage>
</organism>
<proteinExistence type="predicted"/>
<dbReference type="Proteomes" id="UP000886520">
    <property type="component" value="Chromosome 20"/>
</dbReference>
<evidence type="ECO:0000313" key="1">
    <source>
        <dbReference type="EMBL" id="KAI5064385.1"/>
    </source>
</evidence>
<protein>
    <submittedName>
        <fullName evidence="1">Uncharacterized protein</fullName>
    </submittedName>
</protein>
<dbReference type="EMBL" id="JABFUD020000020">
    <property type="protein sequence ID" value="KAI5064385.1"/>
    <property type="molecule type" value="Genomic_DNA"/>
</dbReference>
<keyword evidence="2" id="KW-1185">Reference proteome</keyword>
<name>A0A9D4UAL2_ADICA</name>
<gene>
    <name evidence="1" type="ORF">GOP47_0021055</name>
</gene>